<dbReference type="GeneID" id="29776602"/>
<reference evidence="3" key="2">
    <citation type="submission" date="2016-09" db="EMBL/GenBank/DDBJ databases">
        <authorList>
            <consortium name="Pathogen Informatics"/>
            <person name="Sun Q."/>
            <person name="Inoue M."/>
        </authorList>
    </citation>
    <scope>NUCLEOTIDE SEQUENCE</scope>
</reference>
<keyword evidence="1" id="KW-0812">Transmembrane</keyword>
<evidence type="ECO:0000313" key="5">
    <source>
        <dbReference type="Proteomes" id="UP000831156"/>
    </source>
</evidence>
<dbReference type="Proteomes" id="UP000831156">
    <property type="component" value="Chromosome 10"/>
</dbReference>
<reference evidence="2 4" key="1">
    <citation type="journal article" date="2016" name="Nat. Commun.">
        <title>Genomes of cryptic chimpanzee Plasmodium species reveal key evolutionary events leading to human malaria.</title>
        <authorList>
            <person name="Sundararaman S.A."/>
            <person name="Plenderleith L.J."/>
            <person name="Liu W."/>
            <person name="Loy D.E."/>
            <person name="Learn G.H."/>
            <person name="Li Y."/>
            <person name="Shaw K.S."/>
            <person name="Ayouba A."/>
            <person name="Peeters M."/>
            <person name="Speede S."/>
            <person name="Shaw G.M."/>
            <person name="Bushman F.D."/>
            <person name="Brisson D."/>
            <person name="Rayner J.C."/>
            <person name="Sharp P.M."/>
            <person name="Hahn B.H."/>
        </authorList>
    </citation>
    <scope>NUCLEOTIDE SEQUENCE [LARGE SCALE GENOMIC DNA]</scope>
    <source>
        <strain evidence="2 4">SY75</strain>
    </source>
</reference>
<evidence type="ECO:0000256" key="1">
    <source>
        <dbReference type="SAM" id="Phobius"/>
    </source>
</evidence>
<keyword evidence="1" id="KW-1133">Transmembrane helix</keyword>
<dbReference type="Proteomes" id="UP000076004">
    <property type="component" value="Unassembled WGS sequence"/>
</dbReference>
<keyword evidence="1" id="KW-0472">Membrane</keyword>
<dbReference type="KEGG" id="pgab:PGSY75_1023500"/>
<keyword evidence="5" id="KW-1185">Reference proteome</keyword>
<gene>
    <name evidence="3" type="ORF">PGABG01_1021500</name>
    <name evidence="2" type="ORF">PGSY75_1023500</name>
</gene>
<dbReference type="AlphaFoldDB" id="A0A151LL53"/>
<dbReference type="OrthoDB" id="370908at2759"/>
<feature type="transmembrane region" description="Helical" evidence="1">
    <location>
        <begin position="36"/>
        <end position="60"/>
    </location>
</feature>
<protein>
    <submittedName>
        <fullName evidence="2">Uncharacterized protein</fullName>
    </submittedName>
</protein>
<proteinExistence type="predicted"/>
<dbReference type="RefSeq" id="XP_018641624.1">
    <property type="nucleotide sequence ID" value="XM_018786007.1"/>
</dbReference>
<feature type="transmembrane region" description="Helical" evidence="1">
    <location>
        <begin position="66"/>
        <end position="91"/>
    </location>
</feature>
<dbReference type="VEuPathDB" id="PlasmoDB:PGABG01_1021500"/>
<evidence type="ECO:0000313" key="3">
    <source>
        <dbReference type="EMBL" id="SOV14944.1"/>
    </source>
</evidence>
<name>A0A151LL53_9APIC</name>
<evidence type="ECO:0000313" key="4">
    <source>
        <dbReference type="Proteomes" id="UP000076004"/>
    </source>
</evidence>
<dbReference type="VEuPathDB" id="PlasmoDB:PGSY75_1023500"/>
<dbReference type="EMBL" id="LT969433">
    <property type="protein sequence ID" value="SOV14944.1"/>
    <property type="molecule type" value="Genomic_DNA"/>
</dbReference>
<accession>A0A151LL53</accession>
<organism evidence="2 4">
    <name type="scientific">Plasmodium gaboni</name>
    <dbReference type="NCBI Taxonomy" id="647221"/>
    <lineage>
        <taxon>Eukaryota</taxon>
        <taxon>Sar</taxon>
        <taxon>Alveolata</taxon>
        <taxon>Apicomplexa</taxon>
        <taxon>Aconoidasida</taxon>
        <taxon>Haemosporida</taxon>
        <taxon>Plasmodiidae</taxon>
        <taxon>Plasmodium</taxon>
        <taxon>Plasmodium (Laverania)</taxon>
    </lineage>
</organism>
<dbReference type="EMBL" id="LVLB01000011">
    <property type="protein sequence ID" value="KYN99617.1"/>
    <property type="molecule type" value="Genomic_DNA"/>
</dbReference>
<sequence length="97" mass="12019">MTTQKQKDKKRNFKILFERRIILSHQNEKHVDKSMYAFYGICLIIFSVFIILFSTMFFFFNMHPYALYYYVITVGTIPIYILYKYFTWIFLQLFKYS</sequence>
<evidence type="ECO:0000313" key="2">
    <source>
        <dbReference type="EMBL" id="KYN99617.1"/>
    </source>
</evidence>